<evidence type="ECO:0000256" key="3">
    <source>
        <dbReference type="ARBA" id="ARBA00020977"/>
    </source>
</evidence>
<comment type="subcellular location">
    <subcellularLocation>
        <location evidence="1">Golgi apparatus membrane</location>
        <topology evidence="1">Peripheral membrane protein</topology>
    </subcellularLocation>
</comment>
<protein>
    <recommendedName>
        <fullName evidence="3">Conserved oligomeric Golgi complex subunit 2</fullName>
    </recommendedName>
    <alternativeName>
        <fullName evidence="8">Component of oligomeric Golgi complex 2</fullName>
    </alternativeName>
</protein>
<dbReference type="GO" id="GO:0007030">
    <property type="term" value="P:Golgi organization"/>
    <property type="evidence" value="ECO:0007669"/>
    <property type="project" value="InterPro"/>
</dbReference>
<keyword evidence="4" id="KW-0813">Transport</keyword>
<evidence type="ECO:0000256" key="5">
    <source>
        <dbReference type="ARBA" id="ARBA00022927"/>
    </source>
</evidence>
<dbReference type="PANTHER" id="PTHR12961:SF0">
    <property type="entry name" value="CONSERVED OLIGOMERIC GOLGI COMPLEX SUBUNIT 2"/>
    <property type="match status" value="1"/>
</dbReference>
<keyword evidence="7" id="KW-0472">Membrane</keyword>
<dbReference type="GO" id="GO:0006891">
    <property type="term" value="P:intra-Golgi vesicle-mediated transport"/>
    <property type="evidence" value="ECO:0007669"/>
    <property type="project" value="TreeGrafter"/>
</dbReference>
<dbReference type="AlphaFoldDB" id="A0A4P6XUY1"/>
<evidence type="ECO:0000313" key="10">
    <source>
        <dbReference type="EMBL" id="QBM89754.1"/>
    </source>
</evidence>
<comment type="similarity">
    <text evidence="2">Belongs to the COG2 family.</text>
</comment>
<keyword evidence="11" id="KW-1185">Reference proteome</keyword>
<evidence type="ECO:0000256" key="7">
    <source>
        <dbReference type="ARBA" id="ARBA00023136"/>
    </source>
</evidence>
<dbReference type="GO" id="GO:0015031">
    <property type="term" value="P:protein transport"/>
    <property type="evidence" value="ECO:0007669"/>
    <property type="project" value="UniProtKB-KW"/>
</dbReference>
<gene>
    <name evidence="10" type="primary">MPUL0D08360</name>
    <name evidence="10" type="ORF">METSCH_D08360</name>
</gene>
<dbReference type="GO" id="GO:0000139">
    <property type="term" value="C:Golgi membrane"/>
    <property type="evidence" value="ECO:0007669"/>
    <property type="project" value="UniProtKB-SubCell"/>
</dbReference>
<name>A0A4P6XUY1_9ASCO</name>
<dbReference type="Proteomes" id="UP000292447">
    <property type="component" value="Chromosome IV"/>
</dbReference>
<evidence type="ECO:0000256" key="8">
    <source>
        <dbReference type="ARBA" id="ARBA00031344"/>
    </source>
</evidence>
<reference evidence="11" key="1">
    <citation type="submission" date="2019-03" db="EMBL/GenBank/DDBJ databases">
        <title>Snf2 controls pulcherriminic acid biosynthesis and connects pigmentation and antifungal activity of the yeast Metschnikowia pulcherrima.</title>
        <authorList>
            <person name="Gore-Lloyd D."/>
            <person name="Sumann I."/>
            <person name="Brachmann A.O."/>
            <person name="Schneeberger K."/>
            <person name="Ortiz-Merino R.A."/>
            <person name="Moreno-Beltran M."/>
            <person name="Schlaefli M."/>
            <person name="Kirner P."/>
            <person name="Santos Kron A."/>
            <person name="Wolfe K.H."/>
            <person name="Piel J."/>
            <person name="Ahrens C.H."/>
            <person name="Henk D."/>
            <person name="Freimoser F.M."/>
        </authorList>
    </citation>
    <scope>NUCLEOTIDE SEQUENCE [LARGE SCALE GENOMIC DNA]</scope>
    <source>
        <strain evidence="11">APC 1.2</strain>
    </source>
</reference>
<dbReference type="GO" id="GO:0017119">
    <property type="term" value="C:Golgi transport complex"/>
    <property type="evidence" value="ECO:0007669"/>
    <property type="project" value="TreeGrafter"/>
</dbReference>
<evidence type="ECO:0000259" key="9">
    <source>
        <dbReference type="Pfam" id="PF06148"/>
    </source>
</evidence>
<feature type="domain" description="Conserved oligomeric Golgi complex subunit 2 N-terminal" evidence="9">
    <location>
        <begin position="28"/>
        <end position="91"/>
    </location>
</feature>
<sequence>MDIYETAHPSEEFPYPVNITREDFADVAHFDPDEFLFKNHRYTSLDSLLADLRSLSKALNQDLLDLVNNEYTNFIQLGQSIGGCLELIDNLSVEIRKFKTSLGQTLADFEDSSATAAAVVQHKRSLNLLKNKAKLILVLNEQCVSFETLLGLNVAERAADRLQQKLHTLTTLHLSISKIYSLIMESVLNSADHSASNGINGANIETPINDTRQLESSLNSLATSSLANKELCHFFDNVVKTKVMALKFEFKLYLDELLIMAKADPKTYSGLIMAVLSTYRVLGMSSEAVKTLKNKT</sequence>
<dbReference type="Pfam" id="PF06148">
    <property type="entry name" value="COG2_N"/>
    <property type="match status" value="1"/>
</dbReference>
<keyword evidence="6" id="KW-0333">Golgi apparatus</keyword>
<accession>A0A4P6XUY1</accession>
<evidence type="ECO:0000256" key="6">
    <source>
        <dbReference type="ARBA" id="ARBA00023034"/>
    </source>
</evidence>
<evidence type="ECO:0000256" key="1">
    <source>
        <dbReference type="ARBA" id="ARBA00004395"/>
    </source>
</evidence>
<dbReference type="InterPro" id="IPR024602">
    <property type="entry name" value="COG_su2_N"/>
</dbReference>
<evidence type="ECO:0000313" key="11">
    <source>
        <dbReference type="Proteomes" id="UP000292447"/>
    </source>
</evidence>
<dbReference type="EMBL" id="CP034459">
    <property type="protein sequence ID" value="QBM89754.1"/>
    <property type="molecule type" value="Genomic_DNA"/>
</dbReference>
<organism evidence="10 11">
    <name type="scientific">Metschnikowia aff. pulcherrima</name>
    <dbReference type="NCBI Taxonomy" id="2163413"/>
    <lineage>
        <taxon>Eukaryota</taxon>
        <taxon>Fungi</taxon>
        <taxon>Dikarya</taxon>
        <taxon>Ascomycota</taxon>
        <taxon>Saccharomycotina</taxon>
        <taxon>Pichiomycetes</taxon>
        <taxon>Metschnikowiaceae</taxon>
        <taxon>Metschnikowia</taxon>
    </lineage>
</organism>
<keyword evidence="5" id="KW-0653">Protein transport</keyword>
<proteinExistence type="inferred from homology"/>
<evidence type="ECO:0000256" key="2">
    <source>
        <dbReference type="ARBA" id="ARBA00007603"/>
    </source>
</evidence>
<dbReference type="PANTHER" id="PTHR12961">
    <property type="entry name" value="CONSERVED OLIGOMERIC GOLGI COMPLEX COMPONENT 2"/>
    <property type="match status" value="1"/>
</dbReference>
<dbReference type="InterPro" id="IPR009316">
    <property type="entry name" value="COG2"/>
</dbReference>
<evidence type="ECO:0000256" key="4">
    <source>
        <dbReference type="ARBA" id="ARBA00022448"/>
    </source>
</evidence>
<dbReference type="STRING" id="2163413.A0A4P6XUY1"/>